<feature type="transmembrane region" description="Helical" evidence="1">
    <location>
        <begin position="707"/>
        <end position="726"/>
    </location>
</feature>
<accession>A0A975PCX5</accession>
<keyword evidence="1" id="KW-0472">Membrane</keyword>
<dbReference type="AlphaFoldDB" id="A0A975PCX5"/>
<keyword evidence="1" id="KW-1133">Transmembrane helix</keyword>
<dbReference type="Proteomes" id="UP000680588">
    <property type="component" value="Chromosome"/>
</dbReference>
<keyword evidence="3" id="KW-1185">Reference proteome</keyword>
<evidence type="ECO:0008006" key="4">
    <source>
        <dbReference type="Google" id="ProtNLM"/>
    </source>
</evidence>
<reference evidence="2" key="1">
    <citation type="submission" date="2021-06" db="EMBL/GenBank/DDBJ databases">
        <title>Novel species in genus Arthrobacter.</title>
        <authorList>
            <person name="Zhang G."/>
        </authorList>
    </citation>
    <scope>NUCLEOTIDE SEQUENCE</scope>
    <source>
        <strain evidence="2">Zg-ZUI122</strain>
    </source>
</reference>
<proteinExistence type="predicted"/>
<evidence type="ECO:0000313" key="2">
    <source>
        <dbReference type="EMBL" id="QWQ35048.1"/>
    </source>
</evidence>
<protein>
    <recommendedName>
        <fullName evidence="4">DUF5129 domain-containing protein</fullName>
    </recommendedName>
</protein>
<dbReference type="KEGG" id="asun:KG104_10985"/>
<evidence type="ECO:0000256" key="1">
    <source>
        <dbReference type="SAM" id="Phobius"/>
    </source>
</evidence>
<feature type="transmembrane region" description="Helical" evidence="1">
    <location>
        <begin position="499"/>
        <end position="520"/>
    </location>
</feature>
<dbReference type="EMBL" id="CP076456">
    <property type="protein sequence ID" value="QWQ35048.1"/>
    <property type="molecule type" value="Genomic_DNA"/>
</dbReference>
<gene>
    <name evidence="2" type="ORF">KG104_10985</name>
</gene>
<feature type="transmembrane region" description="Helical" evidence="1">
    <location>
        <begin position="21"/>
        <end position="40"/>
    </location>
</feature>
<organism evidence="2 3">
    <name type="scientific">Arthrobacter sunyaminii</name>
    <dbReference type="NCBI Taxonomy" id="2816859"/>
    <lineage>
        <taxon>Bacteria</taxon>
        <taxon>Bacillati</taxon>
        <taxon>Actinomycetota</taxon>
        <taxon>Actinomycetes</taxon>
        <taxon>Micrococcales</taxon>
        <taxon>Micrococcaceae</taxon>
        <taxon>Arthrobacter</taxon>
    </lineage>
</organism>
<evidence type="ECO:0000313" key="3">
    <source>
        <dbReference type="Proteomes" id="UP000680588"/>
    </source>
</evidence>
<name>A0A975PCX5_9MICC</name>
<sequence>MSRKSNQLVRPRNRPDFGLPWIPVFLGITSLLIGITGLVVTTLQPASEVKIIVEGQQPWNISQETVEAALDEPVASWRPLTLVVTDRTLSLEEQQGNLEPGTDILLSTRLPEPNKERAPYDTVRQIQAVGKVGIRPVFDDPDQNLVAGQDIHDAYQTNVGLGHGPLAVVAAAQEASLELSDRSDQSFWPWLLGTVLGLLLTAFAMSKALKRRSLWEARFRRLTAAQRRLAGVVLDLEALEVTYRAVDPEQRPPGFTEAWTKVRDASLDLARTEKEVVAAVRGRSSGMTARTAKKVEKFETQVSDLVAAADAVMEAGTVIGDFGSGETTFQRLGAPLAFAARELLTRLRAAPAGAVEPQMITSLESALDSLLEAGAGTAGGTEPAVHTWERAERGLKRQAQTLSRMLRHMLPRRRLRRMPARPVVVPRPTEDLSVLRTSLGLAPQGSRRSLDALDAANAMAREVFGRLPEFDDAQEEAQTRRRLPANPKLRKGIGLGVKVLAGLVAGFVALLLSLTAMFSIDDASGTLPTGSRPLEALRFEPDAGGFDVEKIRRDVEDNFMEDLEVMVVAGDAEDDLLLSMDYAVNARKYDPDDPMASSRVDANHLLETMWKLKAQYPHLVDESTGELLPGQAVLPVYFFDNGYTTVPAWLTSEVYYADARRMGRFNWDTSEFFISKPEEAVSESLEQISKAQQWNGYTWQIRDSDPLLLLLFPIMGIVLFIGYQVLRYGGSMSMRLGRFGKDAARLRTVRKDLEALTMGLDDSRLNAVLMFDRGSAPLAADSDQRLFESALAVAWRMAEELASRPLAQRLGPDYTDQIRRFEYLVSVLSVRDTDVAWRAQALLDAEREA</sequence>
<keyword evidence="1" id="KW-0812">Transmembrane</keyword>
<dbReference type="RefSeq" id="WP_216202310.1">
    <property type="nucleotide sequence ID" value="NZ_CP076456.1"/>
</dbReference>